<sequence length="128" mass="13840">MGWFSKSNNTAAIPVEAATPRVGSLAAAPQQPLGDLPPPPPASQLIASPNQPTVEQFVKQQPLAMYTIDGLQNQAESTICRANANGGQTCLKLGYSAVDLFNEMQKFEYFCSLPSEVKATHFECRLIQ</sequence>
<dbReference type="AlphaFoldDB" id="A0A1E3QN89"/>
<keyword evidence="3" id="KW-1185">Reference proteome</keyword>
<dbReference type="RefSeq" id="XP_018984504.1">
    <property type="nucleotide sequence ID" value="XM_019132160.1"/>
</dbReference>
<reference evidence="3" key="1">
    <citation type="submission" date="2016-05" db="EMBL/GenBank/DDBJ databases">
        <title>Comparative genomics of biotechnologically important yeasts.</title>
        <authorList>
            <consortium name="DOE Joint Genome Institute"/>
            <person name="Riley R."/>
            <person name="Haridas S."/>
            <person name="Wolfe K.H."/>
            <person name="Lopes M.R."/>
            <person name="Hittinger C.T."/>
            <person name="Goker M."/>
            <person name="Salamov A."/>
            <person name="Wisecaver J."/>
            <person name="Long T.M."/>
            <person name="Aerts A.L."/>
            <person name="Barry K."/>
            <person name="Choi C."/>
            <person name="Clum A."/>
            <person name="Coughlan A.Y."/>
            <person name="Deshpande S."/>
            <person name="Douglass A.P."/>
            <person name="Hanson S.J."/>
            <person name="Klenk H.-P."/>
            <person name="Labutti K."/>
            <person name="Lapidus A."/>
            <person name="Lindquist E."/>
            <person name="Lipzen A."/>
            <person name="Meier-Kolthoff J.P."/>
            <person name="Ohm R.A."/>
            <person name="Otillar R.P."/>
            <person name="Pangilinan J."/>
            <person name="Peng Y."/>
            <person name="Rokas A."/>
            <person name="Rosa C.A."/>
            <person name="Scheuner C."/>
            <person name="Sibirny A.A."/>
            <person name="Slot J.C."/>
            <person name="Stielow J.B."/>
            <person name="Sun H."/>
            <person name="Kurtzman C.P."/>
            <person name="Blackwell M."/>
            <person name="Grigoriev I.V."/>
            <person name="Jeffries T.W."/>
        </authorList>
    </citation>
    <scope>NUCLEOTIDE SEQUENCE [LARGE SCALE GENOMIC DNA]</scope>
    <source>
        <strain evidence="3">NRRL Y-12698</strain>
    </source>
</reference>
<feature type="compositionally biased region" description="Low complexity" evidence="1">
    <location>
        <begin position="25"/>
        <end position="34"/>
    </location>
</feature>
<gene>
    <name evidence="2" type="ORF">BABINDRAFT_51133</name>
</gene>
<dbReference type="OrthoDB" id="5277092at2759"/>
<evidence type="ECO:0000313" key="3">
    <source>
        <dbReference type="Proteomes" id="UP000094336"/>
    </source>
</evidence>
<dbReference type="Proteomes" id="UP000094336">
    <property type="component" value="Unassembled WGS sequence"/>
</dbReference>
<evidence type="ECO:0000313" key="2">
    <source>
        <dbReference type="EMBL" id="ODQ79176.1"/>
    </source>
</evidence>
<organism evidence="2 3">
    <name type="scientific">Babjeviella inositovora NRRL Y-12698</name>
    <dbReference type="NCBI Taxonomy" id="984486"/>
    <lineage>
        <taxon>Eukaryota</taxon>
        <taxon>Fungi</taxon>
        <taxon>Dikarya</taxon>
        <taxon>Ascomycota</taxon>
        <taxon>Saccharomycotina</taxon>
        <taxon>Pichiomycetes</taxon>
        <taxon>Serinales incertae sedis</taxon>
        <taxon>Babjeviella</taxon>
    </lineage>
</organism>
<dbReference type="GeneID" id="30150013"/>
<dbReference type="EMBL" id="KV454433">
    <property type="protein sequence ID" value="ODQ79176.1"/>
    <property type="molecule type" value="Genomic_DNA"/>
</dbReference>
<name>A0A1E3QN89_9ASCO</name>
<protein>
    <submittedName>
        <fullName evidence="2">Uncharacterized protein</fullName>
    </submittedName>
</protein>
<accession>A0A1E3QN89</accession>
<feature type="region of interest" description="Disordered" evidence="1">
    <location>
        <begin position="23"/>
        <end position="47"/>
    </location>
</feature>
<proteinExistence type="predicted"/>
<evidence type="ECO:0000256" key="1">
    <source>
        <dbReference type="SAM" id="MobiDB-lite"/>
    </source>
</evidence>